<protein>
    <submittedName>
        <fullName evidence="1">Uncharacterized protein</fullName>
    </submittedName>
</protein>
<evidence type="ECO:0000313" key="2">
    <source>
        <dbReference type="Proteomes" id="UP000298324"/>
    </source>
</evidence>
<dbReference type="Proteomes" id="UP000298324">
    <property type="component" value="Unassembled WGS sequence"/>
</dbReference>
<evidence type="ECO:0000313" key="1">
    <source>
        <dbReference type="EMBL" id="TEB07369.1"/>
    </source>
</evidence>
<name>A0A4Y7RF11_9FIRM</name>
<dbReference type="EMBL" id="QFGA01000001">
    <property type="protein sequence ID" value="TEB07369.1"/>
    <property type="molecule type" value="Genomic_DNA"/>
</dbReference>
<accession>A0A4Y7RF11</accession>
<sequence length="41" mass="4843">MKPGNRYFVKNTAVPIPAMETLRDEREIMPNLSSFIRKEDF</sequence>
<proteinExistence type="predicted"/>
<dbReference type="AlphaFoldDB" id="A0A4Y7RF11"/>
<comment type="caution">
    <text evidence="1">The sequence shown here is derived from an EMBL/GenBank/DDBJ whole genome shotgun (WGS) entry which is preliminary data.</text>
</comment>
<organism evidence="1 2">
    <name type="scientific">Pelotomaculum schinkii</name>
    <dbReference type="NCBI Taxonomy" id="78350"/>
    <lineage>
        <taxon>Bacteria</taxon>
        <taxon>Bacillati</taxon>
        <taxon>Bacillota</taxon>
        <taxon>Clostridia</taxon>
        <taxon>Eubacteriales</taxon>
        <taxon>Desulfotomaculaceae</taxon>
        <taxon>Pelotomaculum</taxon>
    </lineage>
</organism>
<keyword evidence="2" id="KW-1185">Reference proteome</keyword>
<gene>
    <name evidence="1" type="ORF">Psch_00920</name>
</gene>
<reference evidence="1 2" key="1">
    <citation type="journal article" date="2018" name="Environ. Microbiol.">
        <title>Novel energy conservation strategies and behaviour of Pelotomaculum schinkii driving syntrophic propionate catabolism.</title>
        <authorList>
            <person name="Hidalgo-Ahumada C.A.P."/>
            <person name="Nobu M.K."/>
            <person name="Narihiro T."/>
            <person name="Tamaki H."/>
            <person name="Liu W.T."/>
            <person name="Kamagata Y."/>
            <person name="Stams A.J.M."/>
            <person name="Imachi H."/>
            <person name="Sousa D.Z."/>
        </authorList>
    </citation>
    <scope>NUCLEOTIDE SEQUENCE [LARGE SCALE GENOMIC DNA]</scope>
    <source>
        <strain evidence="1 2">HH</strain>
    </source>
</reference>